<name>A0A1I8EE50_WUCBA</name>
<accession>A0A1I8EE50</accession>
<dbReference type="STRING" id="6293.A0A1I8EE50"/>
<organism evidence="1">
    <name type="scientific">Wuchereria bancrofti</name>
    <dbReference type="NCBI Taxonomy" id="6293"/>
    <lineage>
        <taxon>Eukaryota</taxon>
        <taxon>Metazoa</taxon>
        <taxon>Ecdysozoa</taxon>
        <taxon>Nematoda</taxon>
        <taxon>Chromadorea</taxon>
        <taxon>Rhabditida</taxon>
        <taxon>Spirurina</taxon>
        <taxon>Spiruromorpha</taxon>
        <taxon>Filarioidea</taxon>
        <taxon>Onchocercidae</taxon>
        <taxon>Wuchereria</taxon>
    </lineage>
</organism>
<sequence length="400" mass="46014">MEYFTISIVVKPTRNKCLLNISYLKTLSTSRWSGRVQSNWKNTRLTQNISGANENESGNDNGDVCEDVVELKRRLLPTLIATYEQGGCVTVWRMPTEISQSRLAGRYKPSNACTIIAVKLTEFIYREGIILRPTHISRASRRNSVKSYPRLRNWPSKILVEFEKAKPITRCSAQLLNAFINAIIEGNEIHEQEMAKRRPICSCCDRHAETFTIPQALEGCGNVFREIDYITVHGKIIYNLKQFLLAPIQRCSFPDYESSDFVDHLQIYMILIVFERSVLLVYERKCSAIFLLDTHTHLKTRNMKTGGLIAMCLVNNLDCLIKWMCRNVFPETICKLNCDQSFEVSVLAFKGRLHKDDHPLFVPRNVETLHLFPAQQIDQTFQLQMQMQCTKTSGSKAIFE</sequence>
<protein>
    <submittedName>
        <fullName evidence="1">Uncharacterized protein</fullName>
    </submittedName>
</protein>
<proteinExistence type="predicted"/>
<dbReference type="AlphaFoldDB" id="A0A1I8EE50"/>
<dbReference type="PANTHER" id="PTHR37962">
    <property type="entry name" value="MALE STERILE (3) 76CA"/>
    <property type="match status" value="1"/>
</dbReference>
<dbReference type="PANTHER" id="PTHR37962:SF2">
    <property type="entry name" value="MALE STERILE (3) 76CA"/>
    <property type="match status" value="1"/>
</dbReference>
<reference evidence="1" key="1">
    <citation type="submission" date="2016-11" db="UniProtKB">
        <authorList>
            <consortium name="WormBaseParasite"/>
        </authorList>
    </citation>
    <scope>IDENTIFICATION</scope>
    <source>
        <strain evidence="1">pt0022</strain>
    </source>
</reference>
<evidence type="ECO:0000313" key="1">
    <source>
        <dbReference type="WBParaSite" id="maker-PairedContig_1625-snap-gene-2.34-mRNA-1"/>
    </source>
</evidence>
<dbReference type="WBParaSite" id="maker-PairedContig_1625-snap-gene-2.34-mRNA-1">
    <property type="protein sequence ID" value="maker-PairedContig_1625-snap-gene-2.34-mRNA-1"/>
    <property type="gene ID" value="maker-PairedContig_1625-snap-gene-2.34"/>
</dbReference>